<dbReference type="OrthoDB" id="288613at2"/>
<feature type="transmembrane region" description="Helical" evidence="1">
    <location>
        <begin position="155"/>
        <end position="180"/>
    </location>
</feature>
<evidence type="ECO:0000313" key="4">
    <source>
        <dbReference type="Proteomes" id="UP000219573"/>
    </source>
</evidence>
<evidence type="ECO:0000256" key="1">
    <source>
        <dbReference type="SAM" id="Phobius"/>
    </source>
</evidence>
<keyword evidence="1" id="KW-0812">Transmembrane</keyword>
<organism evidence="3 4">
    <name type="scientific">Orenia metallireducens</name>
    <dbReference type="NCBI Taxonomy" id="1413210"/>
    <lineage>
        <taxon>Bacteria</taxon>
        <taxon>Bacillati</taxon>
        <taxon>Bacillota</taxon>
        <taxon>Clostridia</taxon>
        <taxon>Halanaerobiales</taxon>
        <taxon>Halobacteroidaceae</taxon>
        <taxon>Orenia</taxon>
    </lineage>
</organism>
<keyword evidence="4" id="KW-1185">Reference proteome</keyword>
<feature type="domain" description="DUF4126" evidence="2">
    <location>
        <begin position="7"/>
        <end position="178"/>
    </location>
</feature>
<protein>
    <recommendedName>
        <fullName evidence="2">DUF4126 domain-containing protein</fullName>
    </recommendedName>
</protein>
<dbReference type="STRING" id="1413210.U472_06610"/>
<dbReference type="AlphaFoldDB" id="A0A285FKW9"/>
<dbReference type="InterPro" id="IPR025196">
    <property type="entry name" value="DUF4126"/>
</dbReference>
<evidence type="ECO:0000259" key="2">
    <source>
        <dbReference type="Pfam" id="PF13548"/>
    </source>
</evidence>
<reference evidence="4" key="1">
    <citation type="submission" date="2017-09" db="EMBL/GenBank/DDBJ databases">
        <authorList>
            <person name="Varghese N."/>
            <person name="Submissions S."/>
        </authorList>
    </citation>
    <scope>NUCLEOTIDE SEQUENCE [LARGE SCALE GENOMIC DNA]</scope>
    <source>
        <strain evidence="4">MSL47</strain>
    </source>
</reference>
<feature type="transmembrane region" description="Helical" evidence="1">
    <location>
        <begin position="7"/>
        <end position="33"/>
    </location>
</feature>
<dbReference type="RefSeq" id="WP_097016399.1">
    <property type="nucleotide sequence ID" value="NZ_OBDZ01000002.1"/>
</dbReference>
<feature type="transmembrane region" description="Helical" evidence="1">
    <location>
        <begin position="78"/>
        <end position="95"/>
    </location>
</feature>
<keyword evidence="1" id="KW-1133">Transmembrane helix</keyword>
<sequence>MSLVLNILIGIGLSAASGFRVFIPLLIMSISALSGDLILAENFEWIGSYSALSIFIVATIIEAAAYYLPAIDEFLEKVSKPTTMVAGTIIMSSFVVDLSPMLGWVLAIIAGGGTSAIVNQQRLESKRNSISANNMNLKGVLFSTRETCSAASISLLMMLAPITSFIVILVLFFFLIRQIFWALNGKS</sequence>
<proteinExistence type="predicted"/>
<name>A0A285FKW9_9FIRM</name>
<dbReference type="Pfam" id="PF13548">
    <property type="entry name" value="DUF4126"/>
    <property type="match status" value="1"/>
</dbReference>
<evidence type="ECO:0000313" key="3">
    <source>
        <dbReference type="EMBL" id="SNY11939.1"/>
    </source>
</evidence>
<keyword evidence="1" id="KW-0472">Membrane</keyword>
<gene>
    <name evidence="3" type="ORF">SAMN06265827_102137</name>
</gene>
<accession>A0A285FKW9</accession>
<dbReference type="Proteomes" id="UP000219573">
    <property type="component" value="Unassembled WGS sequence"/>
</dbReference>
<dbReference type="EMBL" id="OBDZ01000002">
    <property type="protein sequence ID" value="SNY11939.1"/>
    <property type="molecule type" value="Genomic_DNA"/>
</dbReference>
<feature type="transmembrane region" description="Helical" evidence="1">
    <location>
        <begin position="45"/>
        <end position="66"/>
    </location>
</feature>